<feature type="domain" description="Glycoside hydrolase 131 catalytic N-terminal" evidence="2">
    <location>
        <begin position="31"/>
        <end position="297"/>
    </location>
</feature>
<keyword evidence="4" id="KW-1185">Reference proteome</keyword>
<dbReference type="PANTHER" id="PTHR34612">
    <property type="entry name" value="GH131_N DOMAIN-CONTAINING PROTEIN"/>
    <property type="match status" value="1"/>
</dbReference>
<dbReference type="InterPro" id="IPR041524">
    <property type="entry name" value="GH131_N"/>
</dbReference>
<dbReference type="AlphaFoldDB" id="A0A6A6UXK5"/>
<keyword evidence="1" id="KW-0732">Signal</keyword>
<proteinExistence type="predicted"/>
<dbReference type="Pfam" id="PF18271">
    <property type="entry name" value="GH131_N"/>
    <property type="match status" value="1"/>
</dbReference>
<name>A0A6A6UXK5_9PLEO</name>
<evidence type="ECO:0000259" key="2">
    <source>
        <dbReference type="Pfam" id="PF18271"/>
    </source>
</evidence>
<dbReference type="GO" id="GO:0016787">
    <property type="term" value="F:hydrolase activity"/>
    <property type="evidence" value="ECO:0007669"/>
    <property type="project" value="UniProtKB-KW"/>
</dbReference>
<organism evidence="3 4">
    <name type="scientific">Sporormia fimetaria CBS 119925</name>
    <dbReference type="NCBI Taxonomy" id="1340428"/>
    <lineage>
        <taxon>Eukaryota</taxon>
        <taxon>Fungi</taxon>
        <taxon>Dikarya</taxon>
        <taxon>Ascomycota</taxon>
        <taxon>Pezizomycotina</taxon>
        <taxon>Dothideomycetes</taxon>
        <taxon>Pleosporomycetidae</taxon>
        <taxon>Pleosporales</taxon>
        <taxon>Sporormiaceae</taxon>
        <taxon>Sporormia</taxon>
    </lineage>
</organism>
<accession>A0A6A6UXK5</accession>
<reference evidence="3" key="1">
    <citation type="journal article" date="2020" name="Stud. Mycol.">
        <title>101 Dothideomycetes genomes: a test case for predicting lifestyles and emergence of pathogens.</title>
        <authorList>
            <person name="Haridas S."/>
            <person name="Albert R."/>
            <person name="Binder M."/>
            <person name="Bloem J."/>
            <person name="Labutti K."/>
            <person name="Salamov A."/>
            <person name="Andreopoulos B."/>
            <person name="Baker S."/>
            <person name="Barry K."/>
            <person name="Bills G."/>
            <person name="Bluhm B."/>
            <person name="Cannon C."/>
            <person name="Castanera R."/>
            <person name="Culley D."/>
            <person name="Daum C."/>
            <person name="Ezra D."/>
            <person name="Gonzalez J."/>
            <person name="Henrissat B."/>
            <person name="Kuo A."/>
            <person name="Liang C."/>
            <person name="Lipzen A."/>
            <person name="Lutzoni F."/>
            <person name="Magnuson J."/>
            <person name="Mondo S."/>
            <person name="Nolan M."/>
            <person name="Ohm R."/>
            <person name="Pangilinan J."/>
            <person name="Park H.-J."/>
            <person name="Ramirez L."/>
            <person name="Alfaro M."/>
            <person name="Sun H."/>
            <person name="Tritt A."/>
            <person name="Yoshinaga Y."/>
            <person name="Zwiers L.-H."/>
            <person name="Turgeon B."/>
            <person name="Goodwin S."/>
            <person name="Spatafora J."/>
            <person name="Crous P."/>
            <person name="Grigoriev I."/>
        </authorList>
    </citation>
    <scope>NUCLEOTIDE SEQUENCE</scope>
    <source>
        <strain evidence="3">CBS 119925</strain>
    </source>
</reference>
<evidence type="ECO:0000256" key="1">
    <source>
        <dbReference type="SAM" id="SignalP"/>
    </source>
</evidence>
<dbReference type="Proteomes" id="UP000799440">
    <property type="component" value="Unassembled WGS sequence"/>
</dbReference>
<dbReference type="Gene3D" id="2.60.120.1160">
    <property type="match status" value="1"/>
</dbReference>
<protein>
    <submittedName>
        <fullName evidence="3">Glycoside hydrolase family 131 protein</fullName>
    </submittedName>
</protein>
<dbReference type="PANTHER" id="PTHR34612:SF4">
    <property type="entry name" value="GLYCOSIDE HYDROLASE 131 CATALYTIC N-TERMINAL DOMAIN-CONTAINING PROTEIN"/>
    <property type="match status" value="1"/>
</dbReference>
<feature type="signal peptide" evidence="1">
    <location>
        <begin position="1"/>
        <end position="19"/>
    </location>
</feature>
<dbReference type="EMBL" id="MU006614">
    <property type="protein sequence ID" value="KAF2742130.1"/>
    <property type="molecule type" value="Genomic_DNA"/>
</dbReference>
<dbReference type="OrthoDB" id="5283326at2759"/>
<gene>
    <name evidence="3" type="ORF">M011DRAFT_433566</name>
</gene>
<keyword evidence="3" id="KW-0378">Hydrolase</keyword>
<evidence type="ECO:0000313" key="3">
    <source>
        <dbReference type="EMBL" id="KAF2742130.1"/>
    </source>
</evidence>
<feature type="chain" id="PRO_5025598741" evidence="1">
    <location>
        <begin position="20"/>
        <end position="304"/>
    </location>
</feature>
<evidence type="ECO:0000313" key="4">
    <source>
        <dbReference type="Proteomes" id="UP000799440"/>
    </source>
</evidence>
<sequence length="304" mass="34458">MLGLSTVAVAILLPAFASAIPKHHDRIQCPVIFDARIPVKTSRADFNDPTRSLFNTEYVKGQNLTWSSIIEFPNVEPSVFEDRKTHKPFEVTIDNDSIFVISQGPQIGFRRAGLLHKDDANEEGADEADKGVVTFHWSVKQDPKKPLNLTHEYMNVWHERGDYMGNQFTFSMGLLLPQDGGDGINTRAKREQFRVQDNKNNIIFDVPIDWKNWQNFAVQLDHDKSTIKVFYSKGKDRLRAVTKALPNDNTGGGQLQLGMAKKPTETETVVWDGYHEVMKKKEGQIYGGVFVEDNTQGRRGCFSE</sequence>